<dbReference type="OrthoDB" id="515401at2759"/>
<evidence type="ECO:0000256" key="6">
    <source>
        <dbReference type="ARBA" id="ARBA00023163"/>
    </source>
</evidence>
<evidence type="ECO:0000256" key="8">
    <source>
        <dbReference type="PROSITE-ProRule" id="PRU00094"/>
    </source>
</evidence>
<dbReference type="GO" id="GO:0045944">
    <property type="term" value="P:positive regulation of transcription by RNA polymerase II"/>
    <property type="evidence" value="ECO:0007669"/>
    <property type="project" value="TreeGrafter"/>
</dbReference>
<dbReference type="GO" id="GO:0008270">
    <property type="term" value="F:zinc ion binding"/>
    <property type="evidence" value="ECO:0007669"/>
    <property type="project" value="UniProtKB-KW"/>
</dbReference>
<dbReference type="InterPro" id="IPR013088">
    <property type="entry name" value="Znf_NHR/GATA"/>
</dbReference>
<dbReference type="CDD" id="cd00202">
    <property type="entry name" value="ZnF_GATA"/>
    <property type="match status" value="1"/>
</dbReference>
<evidence type="ECO:0000256" key="5">
    <source>
        <dbReference type="ARBA" id="ARBA00023015"/>
    </source>
</evidence>
<dbReference type="AlphaFoldDB" id="A0A9P0DHX8"/>
<organism evidence="11 12">
    <name type="scientific">Phaedon cochleariae</name>
    <name type="common">Mustard beetle</name>
    <dbReference type="NCBI Taxonomy" id="80249"/>
    <lineage>
        <taxon>Eukaryota</taxon>
        <taxon>Metazoa</taxon>
        <taxon>Ecdysozoa</taxon>
        <taxon>Arthropoda</taxon>
        <taxon>Hexapoda</taxon>
        <taxon>Insecta</taxon>
        <taxon>Pterygota</taxon>
        <taxon>Neoptera</taxon>
        <taxon>Endopterygota</taxon>
        <taxon>Coleoptera</taxon>
        <taxon>Polyphaga</taxon>
        <taxon>Cucujiformia</taxon>
        <taxon>Chrysomeloidea</taxon>
        <taxon>Chrysomelidae</taxon>
        <taxon>Chrysomelinae</taxon>
        <taxon>Chrysomelini</taxon>
        <taxon>Phaedon</taxon>
    </lineage>
</organism>
<feature type="region of interest" description="Disordered" evidence="9">
    <location>
        <begin position="100"/>
        <end position="129"/>
    </location>
</feature>
<feature type="domain" description="GATA-type" evidence="10">
    <location>
        <begin position="301"/>
        <end position="327"/>
    </location>
</feature>
<evidence type="ECO:0000256" key="1">
    <source>
        <dbReference type="ARBA" id="ARBA00004123"/>
    </source>
</evidence>
<evidence type="ECO:0000313" key="11">
    <source>
        <dbReference type="EMBL" id="CAH1154419.1"/>
    </source>
</evidence>
<dbReference type="EMBL" id="OU896722">
    <property type="protein sequence ID" value="CAH1154419.1"/>
    <property type="molecule type" value="Genomic_DNA"/>
</dbReference>
<evidence type="ECO:0000256" key="4">
    <source>
        <dbReference type="ARBA" id="ARBA00022833"/>
    </source>
</evidence>
<evidence type="ECO:0000256" key="2">
    <source>
        <dbReference type="ARBA" id="ARBA00022723"/>
    </source>
</evidence>
<evidence type="ECO:0000313" key="12">
    <source>
        <dbReference type="Proteomes" id="UP001153737"/>
    </source>
</evidence>
<keyword evidence="7" id="KW-0539">Nucleus</keyword>
<protein>
    <recommendedName>
        <fullName evidence="10">GATA-type domain-containing protein</fullName>
    </recommendedName>
</protein>
<keyword evidence="4" id="KW-0862">Zinc</keyword>
<dbReference type="PROSITE" id="PS50114">
    <property type="entry name" value="GATA_ZN_FINGER_2"/>
    <property type="match status" value="2"/>
</dbReference>
<keyword evidence="3 8" id="KW-0863">Zinc-finger</keyword>
<dbReference type="GO" id="GO:0005634">
    <property type="term" value="C:nucleus"/>
    <property type="evidence" value="ECO:0007669"/>
    <property type="project" value="UniProtKB-SubCell"/>
</dbReference>
<keyword evidence="12" id="KW-1185">Reference proteome</keyword>
<dbReference type="SMART" id="SM00401">
    <property type="entry name" value="ZnF_GATA"/>
    <property type="match status" value="2"/>
</dbReference>
<dbReference type="Proteomes" id="UP001153737">
    <property type="component" value="Chromosome 16"/>
</dbReference>
<dbReference type="InterPro" id="IPR039355">
    <property type="entry name" value="Transcription_factor_GATA"/>
</dbReference>
<reference evidence="11" key="2">
    <citation type="submission" date="2022-10" db="EMBL/GenBank/DDBJ databases">
        <authorList>
            <consortium name="ENA_rothamsted_submissions"/>
            <consortium name="culmorum"/>
            <person name="King R."/>
        </authorList>
    </citation>
    <scope>NUCLEOTIDE SEQUENCE</scope>
</reference>
<dbReference type="GO" id="GO:0000981">
    <property type="term" value="F:DNA-binding transcription factor activity, RNA polymerase II-specific"/>
    <property type="evidence" value="ECO:0007669"/>
    <property type="project" value="TreeGrafter"/>
</dbReference>
<evidence type="ECO:0000256" key="3">
    <source>
        <dbReference type="ARBA" id="ARBA00022771"/>
    </source>
</evidence>
<comment type="subcellular location">
    <subcellularLocation>
        <location evidence="1">Nucleus</location>
    </subcellularLocation>
</comment>
<proteinExistence type="predicted"/>
<dbReference type="InterPro" id="IPR000679">
    <property type="entry name" value="Znf_GATA"/>
</dbReference>
<reference evidence="11" key="1">
    <citation type="submission" date="2022-01" db="EMBL/GenBank/DDBJ databases">
        <authorList>
            <person name="King R."/>
        </authorList>
    </citation>
    <scope>NUCLEOTIDE SEQUENCE</scope>
</reference>
<dbReference type="SUPFAM" id="SSF57716">
    <property type="entry name" value="Glucocorticoid receptor-like (DNA-binding domain)"/>
    <property type="match status" value="1"/>
</dbReference>
<dbReference type="PANTHER" id="PTHR10071">
    <property type="entry name" value="TRANSCRIPTION FACTOR GATA FAMILY MEMBER"/>
    <property type="match status" value="1"/>
</dbReference>
<name>A0A9P0DHX8_PHACE</name>
<dbReference type="GO" id="GO:0045165">
    <property type="term" value="P:cell fate commitment"/>
    <property type="evidence" value="ECO:0007669"/>
    <property type="project" value="TreeGrafter"/>
</dbReference>
<accession>A0A9P0DHX8</accession>
<evidence type="ECO:0000259" key="10">
    <source>
        <dbReference type="PROSITE" id="PS50114"/>
    </source>
</evidence>
<keyword evidence="2" id="KW-0479">Metal-binding</keyword>
<sequence>MEPSGDLLGNFFREPPRDFTIEQSAELASSPSETLLKVKSACELQYSNTSNLVQPQRILNQDALLPYGDKMAASEPTDLSNKRTENVTCVPEIEYLKEDTDTIPEEFSNSTTPSEASPTPETVPQPPTETDLGLWQALLRKGYKHFSLLSQFGEEKSELWSSLDAANAERSSARRKQSFPSKANVQAEAMPTPMEHQDNEEDDSRERTSPDFTGNSPWCNLVKGKSGTGMGGKRVGMRCTNSGTQNTAIWRRNLRGEMVCNACGLYFKLQGIGNHTFPCLGEIETYAFLVRLQSGPGMGGKRVDLRCTNCGTQTTTIWRRNLRGEMVPPMPKFPPSEVSIGCAAAREAEESDEDSIADLPLNLVSTQMAEGELL</sequence>
<keyword evidence="6" id="KW-0804">Transcription</keyword>
<feature type="compositionally biased region" description="Low complexity" evidence="9">
    <location>
        <begin position="108"/>
        <end position="120"/>
    </location>
</feature>
<dbReference type="GO" id="GO:0000122">
    <property type="term" value="P:negative regulation of transcription by RNA polymerase II"/>
    <property type="evidence" value="ECO:0007669"/>
    <property type="project" value="TreeGrafter"/>
</dbReference>
<feature type="region of interest" description="Disordered" evidence="9">
    <location>
        <begin position="170"/>
        <end position="216"/>
    </location>
</feature>
<evidence type="ECO:0000256" key="7">
    <source>
        <dbReference type="ARBA" id="ARBA00023242"/>
    </source>
</evidence>
<dbReference type="Gene3D" id="3.30.50.10">
    <property type="entry name" value="Erythroid Transcription Factor GATA-1, subunit A"/>
    <property type="match status" value="2"/>
</dbReference>
<keyword evidence="5" id="KW-0805">Transcription regulation</keyword>
<dbReference type="GO" id="GO:0000978">
    <property type="term" value="F:RNA polymerase II cis-regulatory region sequence-specific DNA binding"/>
    <property type="evidence" value="ECO:0007669"/>
    <property type="project" value="TreeGrafter"/>
</dbReference>
<dbReference type="PRINTS" id="PR00619">
    <property type="entry name" value="GATAZNFINGER"/>
</dbReference>
<evidence type="ECO:0000256" key="9">
    <source>
        <dbReference type="SAM" id="MobiDB-lite"/>
    </source>
</evidence>
<feature type="domain" description="GATA-type" evidence="10">
    <location>
        <begin position="233"/>
        <end position="272"/>
    </location>
</feature>
<dbReference type="Pfam" id="PF00320">
    <property type="entry name" value="GATA"/>
    <property type="match status" value="1"/>
</dbReference>
<gene>
    <name evidence="11" type="ORF">PHAECO_LOCUS5343</name>
</gene>
<dbReference type="PANTHER" id="PTHR10071:SF281">
    <property type="entry name" value="BOX A-BINDING FACTOR-RELATED"/>
    <property type="match status" value="1"/>
</dbReference>